<proteinExistence type="predicted"/>
<reference evidence="1 2" key="1">
    <citation type="journal article" date="2018" name="PLoS Genet.">
        <title>Population sequencing reveals clonal diversity and ancestral inbreeding in the grapevine cultivar Chardonnay.</title>
        <authorList>
            <person name="Roach M.J."/>
            <person name="Johnson D.L."/>
            <person name="Bohlmann J."/>
            <person name="van Vuuren H.J."/>
            <person name="Jones S.J."/>
            <person name="Pretorius I.S."/>
            <person name="Schmidt S.A."/>
            <person name="Borneman A.R."/>
        </authorList>
    </citation>
    <scope>NUCLEOTIDE SEQUENCE [LARGE SCALE GENOMIC DNA]</scope>
    <source>
        <strain evidence="2">cv. Chardonnay</strain>
        <tissue evidence="1">Leaf</tissue>
    </source>
</reference>
<dbReference type="PANTHER" id="PTHR34427:SF5">
    <property type="entry name" value="DUF4283 DOMAIN-CONTAINING PROTEIN"/>
    <property type="match status" value="1"/>
</dbReference>
<dbReference type="PANTHER" id="PTHR34427">
    <property type="entry name" value="DUF4283 DOMAIN PROTEIN"/>
    <property type="match status" value="1"/>
</dbReference>
<sequence>MLELCLNGARDFLFCLVVTEESSREWSPLSRQGVVLKGTVIRTSADMVKKDLGIGGEVVWLQLGETEMKCREDQLRSVMTNLWSLKGGLKISVFGGALLLLYFEDSIEAERVLARGYRRLREKVLHLEVFKKLRDCCGGFVAIDEETSLLSHLQWGKILVKYDGRTMVDKVQVVVGYSNFSFQLWWKAPPGFSMVVLRCGSNGLCKMEEWGDEEDSPHVGGWWWENLGGGERGTTGGGRVHLVDPVLTEPLVGLSQGLNDWAARGWEGVRNLEAWFALKPKALVDGSRSLQKLPSSYISSWGGSFEASCDTVLTCSHMAITDEALVAKEVSRKDPSNKDWVVRTKQLEASHTMELACIFEGADLDSLPNKLVNFSNHVGMLVTGFEKEINSFLKILKLRKGRKGRGAKVSSEKSNFPLASHFEREIHKLECSVNYNSSPHPIRGRERSTGDSMLVLWDYCLVLVVVESFGFGWFLWWRSSLFLDSPSNQLSWGWALFRESKLILAVKVEDMNFLASILGYGLGRLTCGESFYVNFSKRGNGFSREGREMCWLLSWHGWSRALESCSLGGSCDCKFGLVGAYLQSIKSVVICDNIVNRWCGGSQECWLRRGRKTHRVGLWKAIRSGYEAFCSGLSFSVVNGLRTKFWTLESCTLRGLCDCELRLVEAFLQSFQSLWSFVTAVSIGAKVVWVSRPPWEPIWEEILMVTQFIRCHWTFINQCCTCKSSEESANHILVILSCLIVVLLQSERGNPDSAATFQKLKGDLQAVFNLLPKDMQQLLLLNPQKAALLQGSLEVTELPPGHQTTEVGVVASASPR</sequence>
<dbReference type="Proteomes" id="UP000288805">
    <property type="component" value="Unassembled WGS sequence"/>
</dbReference>
<dbReference type="EMBL" id="QGNW01000022">
    <property type="protein sequence ID" value="RVX14266.1"/>
    <property type="molecule type" value="Genomic_DNA"/>
</dbReference>
<accession>A0A438JZ90</accession>
<organism evidence="1 2">
    <name type="scientific">Vitis vinifera</name>
    <name type="common">Grape</name>
    <dbReference type="NCBI Taxonomy" id="29760"/>
    <lineage>
        <taxon>Eukaryota</taxon>
        <taxon>Viridiplantae</taxon>
        <taxon>Streptophyta</taxon>
        <taxon>Embryophyta</taxon>
        <taxon>Tracheophyta</taxon>
        <taxon>Spermatophyta</taxon>
        <taxon>Magnoliopsida</taxon>
        <taxon>eudicotyledons</taxon>
        <taxon>Gunneridae</taxon>
        <taxon>Pentapetalae</taxon>
        <taxon>rosids</taxon>
        <taxon>Vitales</taxon>
        <taxon>Vitaceae</taxon>
        <taxon>Viteae</taxon>
        <taxon>Vitis</taxon>
    </lineage>
</organism>
<dbReference type="AlphaFoldDB" id="A0A438JZ90"/>
<comment type="caution">
    <text evidence="1">The sequence shown here is derived from an EMBL/GenBank/DDBJ whole genome shotgun (WGS) entry which is preliminary data.</text>
</comment>
<protein>
    <recommendedName>
        <fullName evidence="3">DUF4283 domain-containing protein</fullName>
    </recommendedName>
</protein>
<gene>
    <name evidence="1" type="ORF">CK203_011310</name>
</gene>
<name>A0A438JZ90_VITVI</name>
<evidence type="ECO:0000313" key="2">
    <source>
        <dbReference type="Proteomes" id="UP000288805"/>
    </source>
</evidence>
<evidence type="ECO:0000313" key="1">
    <source>
        <dbReference type="EMBL" id="RVX14266.1"/>
    </source>
</evidence>
<evidence type="ECO:0008006" key="3">
    <source>
        <dbReference type="Google" id="ProtNLM"/>
    </source>
</evidence>